<evidence type="ECO:0000313" key="1">
    <source>
        <dbReference type="EMBL" id="JAI04971.1"/>
    </source>
</evidence>
<protein>
    <submittedName>
        <fullName evidence="1">Uncharacterized protein</fullName>
    </submittedName>
</protein>
<name>A0A0E9XSX8_ANGAN</name>
<dbReference type="AlphaFoldDB" id="A0A0E9XSX8"/>
<organism evidence="1">
    <name type="scientific">Anguilla anguilla</name>
    <name type="common">European freshwater eel</name>
    <name type="synonym">Muraena anguilla</name>
    <dbReference type="NCBI Taxonomy" id="7936"/>
    <lineage>
        <taxon>Eukaryota</taxon>
        <taxon>Metazoa</taxon>
        <taxon>Chordata</taxon>
        <taxon>Craniata</taxon>
        <taxon>Vertebrata</taxon>
        <taxon>Euteleostomi</taxon>
        <taxon>Actinopterygii</taxon>
        <taxon>Neopterygii</taxon>
        <taxon>Teleostei</taxon>
        <taxon>Anguilliformes</taxon>
        <taxon>Anguillidae</taxon>
        <taxon>Anguilla</taxon>
    </lineage>
</organism>
<accession>A0A0E9XSX8</accession>
<dbReference type="EMBL" id="GBXM01003607">
    <property type="protein sequence ID" value="JAI04971.1"/>
    <property type="molecule type" value="Transcribed_RNA"/>
</dbReference>
<proteinExistence type="predicted"/>
<reference evidence="1" key="1">
    <citation type="submission" date="2014-11" db="EMBL/GenBank/DDBJ databases">
        <authorList>
            <person name="Amaro Gonzalez C."/>
        </authorList>
    </citation>
    <scope>NUCLEOTIDE SEQUENCE</scope>
</reference>
<reference evidence="1" key="2">
    <citation type="journal article" date="2015" name="Fish Shellfish Immunol.">
        <title>Early steps in the European eel (Anguilla anguilla)-Vibrio vulnificus interaction in the gills: Role of the RtxA13 toxin.</title>
        <authorList>
            <person name="Callol A."/>
            <person name="Pajuelo D."/>
            <person name="Ebbesson L."/>
            <person name="Teles M."/>
            <person name="MacKenzie S."/>
            <person name="Amaro C."/>
        </authorList>
    </citation>
    <scope>NUCLEOTIDE SEQUENCE</scope>
</reference>
<sequence>MYLPLIGEPCVLAPSRLSKTKVREILRRIPMSHVELST</sequence>